<organism evidence="3 4">
    <name type="scientific">Agrobacterium tumefaciens</name>
    <dbReference type="NCBI Taxonomy" id="358"/>
    <lineage>
        <taxon>Bacteria</taxon>
        <taxon>Pseudomonadati</taxon>
        <taxon>Pseudomonadota</taxon>
        <taxon>Alphaproteobacteria</taxon>
        <taxon>Hyphomicrobiales</taxon>
        <taxon>Rhizobiaceae</taxon>
        <taxon>Rhizobium/Agrobacterium group</taxon>
        <taxon>Agrobacterium</taxon>
        <taxon>Agrobacterium tumefaciens complex</taxon>
    </lineage>
</organism>
<keyword evidence="1" id="KW-0732">Signal</keyword>
<name>A0AAP9E315_AGRTU</name>
<feature type="chain" id="PRO_5042990448" evidence="1">
    <location>
        <begin position="20"/>
        <end position="159"/>
    </location>
</feature>
<proteinExistence type="predicted"/>
<evidence type="ECO:0000256" key="1">
    <source>
        <dbReference type="SAM" id="SignalP"/>
    </source>
</evidence>
<reference evidence="3 4" key="1">
    <citation type="journal article" date="2017" name="Genome Announc.">
        <title>Draft Genome Sequence of Agrobacterium tumefaciens Biovar 1 Strain 186, Isolated from Walnut.</title>
        <authorList>
            <person name="Poret-Peterson A.T."/>
            <person name="Bhatnagar S."/>
            <person name="McClean A.E."/>
            <person name="Kluepfel D.A."/>
        </authorList>
    </citation>
    <scope>NUCLEOTIDE SEQUENCE [LARGE SCALE GENOMIC DNA]</scope>
    <source>
        <strain evidence="3 4">186</strain>
    </source>
</reference>
<dbReference type="EMBL" id="CP042274">
    <property type="protein sequence ID" value="QDY93888.1"/>
    <property type="molecule type" value="Genomic_DNA"/>
</dbReference>
<dbReference type="Proteomes" id="UP000222296">
    <property type="component" value="Chromosome Circular"/>
</dbReference>
<dbReference type="Gene3D" id="2.40.50.90">
    <property type="match status" value="1"/>
</dbReference>
<dbReference type="SMART" id="SM00318">
    <property type="entry name" value="SNc"/>
    <property type="match status" value="1"/>
</dbReference>
<dbReference type="SUPFAM" id="SSF50199">
    <property type="entry name" value="Staphylococcal nuclease"/>
    <property type="match status" value="1"/>
</dbReference>
<evidence type="ECO:0000313" key="3">
    <source>
        <dbReference type="EMBL" id="QDY93888.1"/>
    </source>
</evidence>
<evidence type="ECO:0000313" key="4">
    <source>
        <dbReference type="Proteomes" id="UP000222296"/>
    </source>
</evidence>
<feature type="domain" description="TNase-like" evidence="2">
    <location>
        <begin position="19"/>
        <end position="145"/>
    </location>
</feature>
<feature type="signal peptide" evidence="1">
    <location>
        <begin position="1"/>
        <end position="19"/>
    </location>
</feature>
<sequence>MNAAILFACVVAIAGPASAAEIAGRASVVDGDTIDIAGQRIRFDGIDAPESRQVCRTSSGEAYWCGRTSAYALDEFLAQSRPTFCIPKGKSYDRVVAVCRRADGADVNSWMVRNGHAVDWIKYSKGRYAEEQREAIVSRRGVWSGKFQMPCEVRGSRCR</sequence>
<evidence type="ECO:0000259" key="2">
    <source>
        <dbReference type="PROSITE" id="PS50830"/>
    </source>
</evidence>
<dbReference type="Pfam" id="PF00565">
    <property type="entry name" value="SNase"/>
    <property type="match status" value="1"/>
</dbReference>
<dbReference type="InterPro" id="IPR016071">
    <property type="entry name" value="Staphylococal_nuclease_OB-fold"/>
</dbReference>
<dbReference type="InterPro" id="IPR035437">
    <property type="entry name" value="SNase_OB-fold_sf"/>
</dbReference>
<gene>
    <name evidence="3" type="ORF">CG010_006960</name>
</gene>
<dbReference type="RefSeq" id="WP_099085336.1">
    <property type="nucleotide sequence ID" value="NZ_CP042274.1"/>
</dbReference>
<dbReference type="PROSITE" id="PS50830">
    <property type="entry name" value="TNASE_3"/>
    <property type="match status" value="1"/>
</dbReference>
<protein>
    <submittedName>
        <fullName evidence="3">Thermonuclease family protein</fullName>
    </submittedName>
</protein>
<dbReference type="AlphaFoldDB" id="A0AAP9E315"/>
<accession>A0AAP9E315</accession>